<dbReference type="Proteomes" id="UP000501926">
    <property type="component" value="Chromosome"/>
</dbReference>
<accession>A0A2C9CII6</accession>
<evidence type="ECO:0000313" key="4">
    <source>
        <dbReference type="Proteomes" id="UP000501926"/>
    </source>
</evidence>
<reference evidence="3" key="1">
    <citation type="submission" date="2017-10" db="EMBL/GenBank/DDBJ databases">
        <authorList>
            <person name="Frank J."/>
        </authorList>
    </citation>
    <scope>NUCLEOTIDE SEQUENCE [LARGE SCALE GENOMIC DNA]</scope>
</reference>
<keyword evidence="1" id="KW-0396">Initiation factor</keyword>
<dbReference type="AlphaFoldDB" id="A0A2C9CII6"/>
<dbReference type="OrthoDB" id="286017at2"/>
<keyword evidence="3" id="KW-1185">Reference proteome</keyword>
<proteinExistence type="predicted"/>
<dbReference type="Proteomes" id="UP000221734">
    <property type="component" value="Chromosome Kuenenia_stuttgartiensis_MBR1"/>
</dbReference>
<dbReference type="EMBL" id="CP049055">
    <property type="protein sequence ID" value="QII13581.1"/>
    <property type="molecule type" value="Genomic_DNA"/>
</dbReference>
<reference evidence="1 4" key="3">
    <citation type="submission" date="2020-02" db="EMBL/GenBank/DDBJ databases">
        <title>Newly sequenced genome of strain CSTR1 showed variability in Candidatus Kuenenia stuttgartiensis genomes.</title>
        <authorList>
            <person name="Ding C."/>
            <person name="Adrian L."/>
        </authorList>
    </citation>
    <scope>NUCLEOTIDE SEQUENCE [LARGE SCALE GENOMIC DNA]</scope>
    <source>
        <strain evidence="1 4">CSTR1</strain>
    </source>
</reference>
<sequence length="83" mass="9942">MDDQVFQNRLLKLLEEIKQLAELKGLTMYSEMGEKCEDLLKSFKMLQETLDTLRLNIKYLQFDLETTKKENIALRKKLEERES</sequence>
<reference evidence="2" key="2">
    <citation type="submission" date="2017-10" db="EMBL/GenBank/DDBJ databases">
        <authorList>
            <person name="Banno H."/>
            <person name="Chua N.-H."/>
        </authorList>
    </citation>
    <scope>NUCLEOTIDE SEQUENCE [LARGE SCALE GENOMIC DNA]</scope>
    <source>
        <strain evidence="2">Kuenenia_mbr1_ru-nijmegen</strain>
    </source>
</reference>
<dbReference type="RefSeq" id="WP_157820634.1">
    <property type="nucleotide sequence ID" value="NZ_CP049055.1"/>
</dbReference>
<dbReference type="GO" id="GO:0003743">
    <property type="term" value="F:translation initiation factor activity"/>
    <property type="evidence" value="ECO:0007669"/>
    <property type="project" value="UniProtKB-KW"/>
</dbReference>
<evidence type="ECO:0000313" key="2">
    <source>
        <dbReference type="EMBL" id="SOH05418.1"/>
    </source>
</evidence>
<dbReference type="KEGG" id="kst:KSMBR1_2937"/>
<name>A0A2C9CII6_KUEST</name>
<evidence type="ECO:0000313" key="3">
    <source>
        <dbReference type="Proteomes" id="UP000221734"/>
    </source>
</evidence>
<protein>
    <submittedName>
        <fullName evidence="1">Eukaryotic translation initiation factor 3 110 kDa subunit</fullName>
    </submittedName>
</protein>
<dbReference type="EMBL" id="LT934425">
    <property type="protein sequence ID" value="SOH05418.1"/>
    <property type="molecule type" value="Genomic_DNA"/>
</dbReference>
<evidence type="ECO:0000313" key="1">
    <source>
        <dbReference type="EMBL" id="QII13581.1"/>
    </source>
</evidence>
<gene>
    <name evidence="1" type="ORF">KsCSTR_42020</name>
    <name evidence="2" type="ORF">KSMBR1_2937</name>
</gene>
<keyword evidence="1" id="KW-0648">Protein biosynthesis</keyword>
<organism evidence="2 3">
    <name type="scientific">Kuenenia stuttgartiensis</name>
    <dbReference type="NCBI Taxonomy" id="174633"/>
    <lineage>
        <taxon>Bacteria</taxon>
        <taxon>Pseudomonadati</taxon>
        <taxon>Planctomycetota</taxon>
        <taxon>Candidatus Brocadiia</taxon>
        <taxon>Candidatus Brocadiales</taxon>
        <taxon>Candidatus Brocadiaceae</taxon>
        <taxon>Candidatus Kuenenia</taxon>
    </lineage>
</organism>